<dbReference type="CDD" id="cd11065">
    <property type="entry name" value="CYP64-like"/>
    <property type="match status" value="1"/>
</dbReference>
<evidence type="ECO:0000256" key="5">
    <source>
        <dbReference type="ARBA" id="ARBA00022723"/>
    </source>
</evidence>
<evidence type="ECO:0000256" key="1">
    <source>
        <dbReference type="ARBA" id="ARBA00001971"/>
    </source>
</evidence>
<organism evidence="12">
    <name type="scientific">Schizophyllum commune (strain H4-8 / FGSC 9210)</name>
    <name type="common">Split gill fungus</name>
    <dbReference type="NCBI Taxonomy" id="578458"/>
    <lineage>
        <taxon>Eukaryota</taxon>
        <taxon>Fungi</taxon>
        <taxon>Dikarya</taxon>
        <taxon>Basidiomycota</taxon>
        <taxon>Agaricomycotina</taxon>
        <taxon>Agaricomycetes</taxon>
        <taxon>Agaricomycetidae</taxon>
        <taxon>Agaricales</taxon>
        <taxon>Schizophyllaceae</taxon>
        <taxon>Schizophyllum</taxon>
    </lineage>
</organism>
<dbReference type="PANTHER" id="PTHR46300:SF7">
    <property type="entry name" value="P450, PUTATIVE (EUROFUNG)-RELATED"/>
    <property type="match status" value="1"/>
</dbReference>
<dbReference type="AlphaFoldDB" id="D8QET7"/>
<dbReference type="GO" id="GO:0016705">
    <property type="term" value="F:oxidoreductase activity, acting on paired donors, with incorporation or reduction of molecular oxygen"/>
    <property type="evidence" value="ECO:0007669"/>
    <property type="project" value="InterPro"/>
</dbReference>
<gene>
    <name evidence="11" type="ORF">SCHCODRAFT_112371</name>
</gene>
<comment type="cofactor">
    <cofactor evidence="1 9">
        <name>heme</name>
        <dbReference type="ChEBI" id="CHEBI:30413"/>
    </cofactor>
</comment>
<dbReference type="InterPro" id="IPR036396">
    <property type="entry name" value="Cyt_P450_sf"/>
</dbReference>
<proteinExistence type="inferred from homology"/>
<evidence type="ECO:0008006" key="13">
    <source>
        <dbReference type="Google" id="ProtNLM"/>
    </source>
</evidence>
<dbReference type="Gene3D" id="1.10.630.10">
    <property type="entry name" value="Cytochrome P450"/>
    <property type="match status" value="1"/>
</dbReference>
<evidence type="ECO:0000256" key="3">
    <source>
        <dbReference type="ARBA" id="ARBA00010617"/>
    </source>
</evidence>
<reference evidence="11 12" key="1">
    <citation type="journal article" date="2010" name="Nat. Biotechnol.">
        <title>Genome sequence of the model mushroom Schizophyllum commune.</title>
        <authorList>
            <person name="Ohm R.A."/>
            <person name="de Jong J.F."/>
            <person name="Lugones L.G."/>
            <person name="Aerts A."/>
            <person name="Kothe E."/>
            <person name="Stajich J.E."/>
            <person name="de Vries R.P."/>
            <person name="Record E."/>
            <person name="Levasseur A."/>
            <person name="Baker S.E."/>
            <person name="Bartholomew K.A."/>
            <person name="Coutinho P.M."/>
            <person name="Erdmann S."/>
            <person name="Fowler T.J."/>
            <person name="Gathman A.C."/>
            <person name="Lombard V."/>
            <person name="Henrissat B."/>
            <person name="Knabe N."/>
            <person name="Kuees U."/>
            <person name="Lilly W.W."/>
            <person name="Lindquist E."/>
            <person name="Lucas S."/>
            <person name="Magnuson J.K."/>
            <person name="Piumi F."/>
            <person name="Raudaskoski M."/>
            <person name="Salamov A."/>
            <person name="Schmutz J."/>
            <person name="Schwarze F.W.M.R."/>
            <person name="vanKuyk P.A."/>
            <person name="Horton J.S."/>
            <person name="Grigoriev I.V."/>
            <person name="Woesten H.A.B."/>
        </authorList>
    </citation>
    <scope>NUCLEOTIDE SEQUENCE [LARGE SCALE GENOMIC DNA]</scope>
    <source>
        <strain evidence="12">H4-8 / FGSC 9210</strain>
    </source>
</reference>
<comment type="pathway">
    <text evidence="2">Secondary metabolite biosynthesis.</text>
</comment>
<feature type="non-terminal residue" evidence="11">
    <location>
        <position position="536"/>
    </location>
</feature>
<dbReference type="PANTHER" id="PTHR46300">
    <property type="entry name" value="P450, PUTATIVE (EUROFUNG)-RELATED-RELATED"/>
    <property type="match status" value="1"/>
</dbReference>
<dbReference type="InParanoid" id="D8QET7"/>
<evidence type="ECO:0000313" key="11">
    <source>
        <dbReference type="EMBL" id="EFI94227.1"/>
    </source>
</evidence>
<evidence type="ECO:0000256" key="4">
    <source>
        <dbReference type="ARBA" id="ARBA00022617"/>
    </source>
</evidence>
<dbReference type="PROSITE" id="PS00086">
    <property type="entry name" value="CYTOCHROME_P450"/>
    <property type="match status" value="1"/>
</dbReference>
<dbReference type="InterPro" id="IPR002401">
    <property type="entry name" value="Cyt_P450_E_grp-I"/>
</dbReference>
<evidence type="ECO:0000256" key="8">
    <source>
        <dbReference type="ARBA" id="ARBA00023033"/>
    </source>
</evidence>
<accession>D8QET7</accession>
<protein>
    <recommendedName>
        <fullName evidence="13">Cytochrome P450</fullName>
    </recommendedName>
</protein>
<dbReference type="STRING" id="578458.D8QET7"/>
<keyword evidence="6 10" id="KW-0560">Oxidoreductase</keyword>
<evidence type="ECO:0000256" key="10">
    <source>
        <dbReference type="RuleBase" id="RU000461"/>
    </source>
</evidence>
<dbReference type="Pfam" id="PF00067">
    <property type="entry name" value="p450"/>
    <property type="match status" value="1"/>
</dbReference>
<dbReference type="OMA" id="CELKATH"/>
<dbReference type="InterPro" id="IPR050364">
    <property type="entry name" value="Cytochrome_P450_fung"/>
</dbReference>
<dbReference type="InterPro" id="IPR017972">
    <property type="entry name" value="Cyt_P450_CS"/>
</dbReference>
<dbReference type="eggNOG" id="KOG0156">
    <property type="taxonomic scope" value="Eukaryota"/>
</dbReference>
<keyword evidence="5 9" id="KW-0479">Metal-binding</keyword>
<dbReference type="GO" id="GO:0004497">
    <property type="term" value="F:monooxygenase activity"/>
    <property type="evidence" value="ECO:0007669"/>
    <property type="project" value="UniProtKB-KW"/>
</dbReference>
<evidence type="ECO:0000313" key="12">
    <source>
        <dbReference type="Proteomes" id="UP000007431"/>
    </source>
</evidence>
<dbReference type="EMBL" id="GL377310">
    <property type="protein sequence ID" value="EFI94227.1"/>
    <property type="molecule type" value="Genomic_DNA"/>
</dbReference>
<dbReference type="VEuPathDB" id="FungiDB:SCHCODRAFT_02635869"/>
<evidence type="ECO:0000256" key="9">
    <source>
        <dbReference type="PIRSR" id="PIRSR602401-1"/>
    </source>
</evidence>
<evidence type="ECO:0000256" key="2">
    <source>
        <dbReference type="ARBA" id="ARBA00005179"/>
    </source>
</evidence>
<dbReference type="Proteomes" id="UP000007431">
    <property type="component" value="Unassembled WGS sequence"/>
</dbReference>
<dbReference type="PRINTS" id="PR00385">
    <property type="entry name" value="P450"/>
</dbReference>
<feature type="binding site" description="axial binding residue" evidence="9">
    <location>
        <position position="462"/>
    </location>
    <ligand>
        <name>heme</name>
        <dbReference type="ChEBI" id="CHEBI:30413"/>
    </ligand>
    <ligandPart>
        <name>Fe</name>
        <dbReference type="ChEBI" id="CHEBI:18248"/>
    </ligandPart>
</feature>
<dbReference type="HOGENOM" id="CLU_001570_2_3_1"/>
<name>D8QET7_SCHCM</name>
<keyword evidence="8 10" id="KW-0503">Monooxygenase</keyword>
<keyword evidence="4 9" id="KW-0349">Heme</keyword>
<keyword evidence="7 9" id="KW-0408">Iron</keyword>
<comment type="similarity">
    <text evidence="3 10">Belongs to the cytochrome P450 family.</text>
</comment>
<evidence type="ECO:0000256" key="7">
    <source>
        <dbReference type="ARBA" id="ARBA00023004"/>
    </source>
</evidence>
<dbReference type="GO" id="GO:0005506">
    <property type="term" value="F:iron ion binding"/>
    <property type="evidence" value="ECO:0007669"/>
    <property type="project" value="InterPro"/>
</dbReference>
<dbReference type="GO" id="GO:0020037">
    <property type="term" value="F:heme binding"/>
    <property type="evidence" value="ECO:0007669"/>
    <property type="project" value="InterPro"/>
</dbReference>
<dbReference type="PRINTS" id="PR00463">
    <property type="entry name" value="EP450I"/>
</dbReference>
<dbReference type="InterPro" id="IPR001128">
    <property type="entry name" value="Cyt_P450"/>
</dbReference>
<sequence length="536" mass="60086">MSFANSSFAPLAVLVGIVAYLYSRRRRDALPLPPGPRKLPLVGNLFDMPKRFEWEKYMDWAKEFDTDILHLDVAEKSIVVLDSYEAAVELLEKRSKMYSDRPPFPMTIDLMGMDFNFAFVPYGDKWRARRRLLHGFLHATASVDYQPLELKGAHAFLRAMLNAGEDDLEAELRHMTGRLILRIVYGLDIQKKDDPHVTNAEALLRMLTTSSIQGSYLVNSVPALKCMPEWVPGADFKRVARLWRRLGNEIVDRPFHEVQESMTSGASPTPSFALNSIEKGADESVIRDAAATMYNGGTDTTVVTLLNFTLAMLDHPEMQRRAQAELDTVLGPLQTSEGAPGQMPALEHESRLPYITALVRESSRYKPVTPVVSFNLATLPFAHGVQSITHAYSGAEVDIYNGYAIPSGSIIIPNVWSMMHNEITYPDPYAFKPERFLSADGKLDPQVRDPGTMAFGFGRRVCLGRHLAYNSVWIMIASILRVYNIEKAKDADGKPIEPHREWASALVQNPEHLKCVLSPRNAGAAEMIRATEGMEY</sequence>
<dbReference type="SUPFAM" id="SSF48264">
    <property type="entry name" value="Cytochrome P450"/>
    <property type="match status" value="1"/>
</dbReference>
<keyword evidence="12" id="KW-1185">Reference proteome</keyword>
<evidence type="ECO:0000256" key="6">
    <source>
        <dbReference type="ARBA" id="ARBA00023002"/>
    </source>
</evidence>